<accession>A0A9I9ELK3</accession>
<dbReference type="EnsemblPlants" id="MELO3C035443.2.1">
    <property type="protein sequence ID" value="MELO3C035443.2.1"/>
    <property type="gene ID" value="MELO3C035443.2"/>
</dbReference>
<evidence type="ECO:0000313" key="1">
    <source>
        <dbReference type="EnsemblPlants" id="MELO3C035443.2.1"/>
    </source>
</evidence>
<dbReference type="Gene3D" id="3.40.50.300">
    <property type="entry name" value="P-loop containing nucleotide triphosphate hydrolases"/>
    <property type="match status" value="1"/>
</dbReference>
<reference evidence="1" key="1">
    <citation type="submission" date="2023-03" db="UniProtKB">
        <authorList>
            <consortium name="EnsemblPlants"/>
        </authorList>
    </citation>
    <scope>IDENTIFICATION</scope>
</reference>
<name>A0A9I9ELK3_CUCME</name>
<proteinExistence type="predicted"/>
<organism evidence="1">
    <name type="scientific">Cucumis melo</name>
    <name type="common">Muskmelon</name>
    <dbReference type="NCBI Taxonomy" id="3656"/>
    <lineage>
        <taxon>Eukaryota</taxon>
        <taxon>Viridiplantae</taxon>
        <taxon>Streptophyta</taxon>
        <taxon>Embryophyta</taxon>
        <taxon>Tracheophyta</taxon>
        <taxon>Spermatophyta</taxon>
        <taxon>Magnoliopsida</taxon>
        <taxon>eudicotyledons</taxon>
        <taxon>Gunneridae</taxon>
        <taxon>Pentapetalae</taxon>
        <taxon>rosids</taxon>
        <taxon>fabids</taxon>
        <taxon>Cucurbitales</taxon>
        <taxon>Cucurbitaceae</taxon>
        <taxon>Benincaseae</taxon>
        <taxon>Cucumis</taxon>
    </lineage>
</organism>
<dbReference type="InterPro" id="IPR027417">
    <property type="entry name" value="P-loop_NTPase"/>
</dbReference>
<dbReference type="Gramene" id="MELO3C035443.2.1">
    <property type="protein sequence ID" value="MELO3C035443.2.1"/>
    <property type="gene ID" value="MELO3C035443.2"/>
</dbReference>
<protein>
    <submittedName>
        <fullName evidence="1">Uncharacterized protein</fullName>
    </submittedName>
</protein>
<sequence>MFATFASIYTAGRGIVDCNMHREEAVVDSSMEISPLLKEYYYIEKFDALGSTLASYLHKPRVYVGCMKSGEVFSEPSIEDIRCIVFVERIVSAMALQTLLSLLLPKHTCWKTKYIAGSTSSLQTQSKKKQNEIVEEFRCGKVLPEFIRAAKLYLRQFIDV</sequence>
<dbReference type="AlphaFoldDB" id="A0A9I9ELK3"/>